<evidence type="ECO:0000259" key="15">
    <source>
        <dbReference type="PROSITE" id="PS50162"/>
    </source>
</evidence>
<dbReference type="OrthoDB" id="5957327at2759"/>
<dbReference type="InterPro" id="IPR058766">
    <property type="entry name" value="HHH_XRCC3_RAD51B"/>
</dbReference>
<dbReference type="GO" id="GO:0000724">
    <property type="term" value="P:double-strand break repair via homologous recombination"/>
    <property type="evidence" value="ECO:0007669"/>
    <property type="project" value="InterPro"/>
</dbReference>
<evidence type="ECO:0000313" key="20">
    <source>
        <dbReference type="RefSeq" id="XP_022097879.1"/>
    </source>
</evidence>
<evidence type="ECO:0000256" key="9">
    <source>
        <dbReference type="ARBA" id="ARBA00023242"/>
    </source>
</evidence>
<protein>
    <recommendedName>
        <fullName evidence="12">DNA repair protein RAD51 homolog 2</fullName>
    </recommendedName>
    <alternativeName>
        <fullName evidence="13">RAD51 homolog B</fullName>
    </alternativeName>
    <alternativeName>
        <fullName evidence="14">RAD51-like protein 1</fullName>
    </alternativeName>
</protein>
<dbReference type="Pfam" id="PF26169">
    <property type="entry name" value="HHH_XRCC3_RpoA"/>
    <property type="match status" value="1"/>
</dbReference>
<keyword evidence="5" id="KW-0067">ATP-binding</keyword>
<evidence type="ECO:0000256" key="12">
    <source>
        <dbReference type="ARBA" id="ARBA00073972"/>
    </source>
</evidence>
<dbReference type="RefSeq" id="XP_022097879.1">
    <property type="nucleotide sequence ID" value="XM_022242187.1"/>
</dbReference>
<evidence type="ECO:0000313" key="16">
    <source>
        <dbReference type="Proteomes" id="UP000694845"/>
    </source>
</evidence>
<evidence type="ECO:0000313" key="26">
    <source>
        <dbReference type="RefSeq" id="XP_022097886.1"/>
    </source>
</evidence>
<evidence type="ECO:0000313" key="23">
    <source>
        <dbReference type="RefSeq" id="XP_022097882.1"/>
    </source>
</evidence>
<evidence type="ECO:0000313" key="18">
    <source>
        <dbReference type="RefSeq" id="XP_022097877.1"/>
    </source>
</evidence>
<dbReference type="InterPro" id="IPR027417">
    <property type="entry name" value="P-loop_NTPase"/>
</dbReference>
<dbReference type="GO" id="GO:0005657">
    <property type="term" value="C:replication fork"/>
    <property type="evidence" value="ECO:0007669"/>
    <property type="project" value="TreeGrafter"/>
</dbReference>
<dbReference type="CDD" id="cd19493">
    <property type="entry name" value="Rad51B"/>
    <property type="match status" value="1"/>
</dbReference>
<dbReference type="RefSeq" id="XP_022097888.1">
    <property type="nucleotide sequence ID" value="XM_022242196.1"/>
</dbReference>
<dbReference type="GO" id="GO:0003697">
    <property type="term" value="F:single-stranded DNA binding"/>
    <property type="evidence" value="ECO:0007669"/>
    <property type="project" value="TreeGrafter"/>
</dbReference>
<dbReference type="GO" id="GO:0000400">
    <property type="term" value="F:four-way junction DNA binding"/>
    <property type="evidence" value="ECO:0007669"/>
    <property type="project" value="TreeGrafter"/>
</dbReference>
<name>A0A8B7YX30_ACAPL</name>
<comment type="subunit">
    <text evidence="11">Part of the BCDX2 complex consisting of RAD51B, RAD51C, RAD51D and XRCC2; the complex has a ring-like structure arranged into a flat disc around a central channel. The BCDX2 subcomplex RAD51B:RAD51C interacts with RAD51. Interacts with SWSAP1; involved in homologous recombination repair. Interacts with HELQ.</text>
</comment>
<evidence type="ECO:0000313" key="25">
    <source>
        <dbReference type="RefSeq" id="XP_022097884.1"/>
    </source>
</evidence>
<comment type="function">
    <text evidence="10">Involved in the homologous recombination repair (HRR) pathway of double-stranded DNA breaks arising during DNA replication or induced by DNA-damaging agents. May promote the assembly of presynaptic RAD51 nucleoprotein filaments. Binds single-stranded DNA and double-stranded DNA and has DNA-dependent ATPase activity. Part of the RAD51 paralog protein complex BCDX2 which acts in the BRCA1-BRCA2-dependent HR pathway. Upon DNA damage, BCDX2 acts downstream of BRCA2 recruitment and upstream of RAD51 recruitment. BCDX2 binds predominantly to the intersection of the four duplex arms of the Holliday junction and to junction of replication forks. The BCDX2 complex was originally reported to bind single-stranded DNA, single-stranded gaps in duplex DNA and specifically to nicks in duplex DNA. The BCDX2 subcomplex RAD51B:RAD51C exhibits single-stranded DNA-dependent ATPase activity suggesting an involvement in early stages of the HR pathway.</text>
</comment>
<evidence type="ECO:0000313" key="17">
    <source>
        <dbReference type="RefSeq" id="XP_022097876.1"/>
    </source>
</evidence>
<keyword evidence="6" id="KW-0238">DNA-binding</keyword>
<dbReference type="GO" id="GO:0140664">
    <property type="term" value="F:ATP-dependent DNA damage sensor activity"/>
    <property type="evidence" value="ECO:0007669"/>
    <property type="project" value="InterPro"/>
</dbReference>
<dbReference type="RefSeq" id="XP_022097884.1">
    <property type="nucleotide sequence ID" value="XM_022242192.1"/>
</dbReference>
<dbReference type="RefSeq" id="XP_022097887.1">
    <property type="nucleotide sequence ID" value="XM_022242195.1"/>
</dbReference>
<dbReference type="GO" id="GO:0003690">
    <property type="term" value="F:double-stranded DNA binding"/>
    <property type="evidence" value="ECO:0007669"/>
    <property type="project" value="TreeGrafter"/>
</dbReference>
<dbReference type="RefSeq" id="XP_022097883.1">
    <property type="nucleotide sequence ID" value="XM_022242191.1"/>
</dbReference>
<dbReference type="RefSeq" id="XP_022097876.1">
    <property type="nucleotide sequence ID" value="XM_022242184.1"/>
</dbReference>
<evidence type="ECO:0000256" key="2">
    <source>
        <dbReference type="ARBA" id="ARBA00007095"/>
    </source>
</evidence>
<dbReference type="InterPro" id="IPR030548">
    <property type="entry name" value="RAD51B"/>
</dbReference>
<evidence type="ECO:0000313" key="21">
    <source>
        <dbReference type="RefSeq" id="XP_022097880.1"/>
    </source>
</evidence>
<evidence type="ECO:0000313" key="28">
    <source>
        <dbReference type="RefSeq" id="XP_022097888.1"/>
    </source>
</evidence>
<dbReference type="AlphaFoldDB" id="A0A8B7YX30"/>
<keyword evidence="4" id="KW-0227">DNA damage</keyword>
<dbReference type="Gene3D" id="3.40.50.300">
    <property type="entry name" value="P-loop containing nucleotide triphosphate hydrolases"/>
    <property type="match status" value="1"/>
</dbReference>
<evidence type="ECO:0000256" key="10">
    <source>
        <dbReference type="ARBA" id="ARBA00053115"/>
    </source>
</evidence>
<evidence type="ECO:0000256" key="11">
    <source>
        <dbReference type="ARBA" id="ARBA00062240"/>
    </source>
</evidence>
<evidence type="ECO:0000256" key="6">
    <source>
        <dbReference type="ARBA" id="ARBA00023125"/>
    </source>
</evidence>
<dbReference type="RefSeq" id="XP_022097881.1">
    <property type="nucleotide sequence ID" value="XM_022242189.1"/>
</dbReference>
<dbReference type="GO" id="GO:0033063">
    <property type="term" value="C:Rad51B-Rad51C-Rad51D-XRCC2 complex"/>
    <property type="evidence" value="ECO:0007669"/>
    <property type="project" value="InterPro"/>
</dbReference>
<proteinExistence type="inferred from homology"/>
<dbReference type="PIRSF" id="PIRSF005856">
    <property type="entry name" value="Rad51"/>
    <property type="match status" value="1"/>
</dbReference>
<sequence length="404" mass="44266">MIANTRINQWRSCARGFLLEHWWYLFTIMSSRKIQRLGIAPPVIERLHRHGVFSCQDLLSKTRLELLKMTGVTNSQLTNILLVASRACLPRQTTALSMYDAAGREECPAFFKTSLGQLDQVLHGGLPAGTISEIAGPPGCGKTQFCIMLSVLATLPAAMGGLDGAVAYIDTESAFSAERLVEVARCRFPVHFSCDEAYIALTSRIHVYQESTCCSLLARLQNLEEDLITKGIRLIVLDSVASLVRKEFDSSLRGNLIERTNLLSKQAAILKYLAEAFSIPVVVTNQITTRLRAQHSACQGSTDEAGTLDGGADSGVGGSYVMAALGNTWSHNVNTRLILQYLDETRREVLTAKSPIAPFISLVYTIQDRGIVLEDSTDSHTPTVNRGTDPGLQKIRVRTSLPLL</sequence>
<evidence type="ECO:0000256" key="1">
    <source>
        <dbReference type="ARBA" id="ARBA00004123"/>
    </source>
</evidence>
<keyword evidence="8" id="KW-0234">DNA repair</keyword>
<dbReference type="KEGG" id="aplc:110983170"/>
<dbReference type="GO" id="GO:0005524">
    <property type="term" value="F:ATP binding"/>
    <property type="evidence" value="ECO:0007669"/>
    <property type="project" value="UniProtKB-KW"/>
</dbReference>
<reference evidence="17 18" key="1">
    <citation type="submission" date="2025-04" db="UniProtKB">
        <authorList>
            <consortium name="RefSeq"/>
        </authorList>
    </citation>
    <scope>IDENTIFICATION</scope>
</reference>
<dbReference type="GeneID" id="110983170"/>
<dbReference type="RefSeq" id="XP_022097877.1">
    <property type="nucleotide sequence ID" value="XM_022242185.1"/>
</dbReference>
<keyword evidence="3" id="KW-0547">Nucleotide-binding</keyword>
<evidence type="ECO:0000256" key="13">
    <source>
        <dbReference type="ARBA" id="ARBA00078129"/>
    </source>
</evidence>
<dbReference type="CTD" id="5890"/>
<accession>A0A8B7YX30</accession>
<dbReference type="InterPro" id="IPR013632">
    <property type="entry name" value="Rad51_C"/>
</dbReference>
<keyword evidence="9" id="KW-0539">Nucleus</keyword>
<evidence type="ECO:0000256" key="5">
    <source>
        <dbReference type="ARBA" id="ARBA00022840"/>
    </source>
</evidence>
<evidence type="ECO:0000256" key="14">
    <source>
        <dbReference type="ARBA" id="ARBA00079682"/>
    </source>
</evidence>
<keyword evidence="16" id="KW-1185">Reference proteome</keyword>
<dbReference type="InterPro" id="IPR020588">
    <property type="entry name" value="RecA_ATP-bd"/>
</dbReference>
<comment type="subcellular location">
    <subcellularLocation>
        <location evidence="1">Nucleus</location>
    </subcellularLocation>
</comment>
<evidence type="ECO:0000313" key="27">
    <source>
        <dbReference type="RefSeq" id="XP_022097887.1"/>
    </source>
</evidence>
<evidence type="ECO:0000256" key="3">
    <source>
        <dbReference type="ARBA" id="ARBA00022741"/>
    </source>
</evidence>
<organism evidence="16 24">
    <name type="scientific">Acanthaster planci</name>
    <name type="common">Crown-of-thorns starfish</name>
    <dbReference type="NCBI Taxonomy" id="133434"/>
    <lineage>
        <taxon>Eukaryota</taxon>
        <taxon>Metazoa</taxon>
        <taxon>Echinodermata</taxon>
        <taxon>Eleutherozoa</taxon>
        <taxon>Asterozoa</taxon>
        <taxon>Asteroidea</taxon>
        <taxon>Valvatacea</taxon>
        <taxon>Valvatida</taxon>
        <taxon>Acanthasteridae</taxon>
        <taxon>Acanthaster</taxon>
    </lineage>
</organism>
<dbReference type="Proteomes" id="UP000694845">
    <property type="component" value="Unplaced"/>
</dbReference>
<evidence type="ECO:0000256" key="7">
    <source>
        <dbReference type="ARBA" id="ARBA00023172"/>
    </source>
</evidence>
<evidence type="ECO:0000313" key="24">
    <source>
        <dbReference type="RefSeq" id="XP_022097883.1"/>
    </source>
</evidence>
<evidence type="ECO:0000256" key="4">
    <source>
        <dbReference type="ARBA" id="ARBA00022763"/>
    </source>
</evidence>
<dbReference type="RefSeq" id="XP_022097880.1">
    <property type="nucleotide sequence ID" value="XM_022242188.1"/>
</dbReference>
<keyword evidence="7" id="KW-0233">DNA recombination</keyword>
<dbReference type="RefSeq" id="XP_022097886.1">
    <property type="nucleotide sequence ID" value="XM_022242194.1"/>
</dbReference>
<comment type="similarity">
    <text evidence="2">Belongs to the RecA family. RAD51 subfamily.</text>
</comment>
<dbReference type="PANTHER" id="PTHR46456">
    <property type="entry name" value="DNA REPAIR PROTEIN RAD51 HOMOLOG 2"/>
    <property type="match status" value="1"/>
</dbReference>
<dbReference type="FunFam" id="3.40.50.300:FF:000806">
    <property type="entry name" value="DNA repair protein RAD51 homolog 2"/>
    <property type="match status" value="1"/>
</dbReference>
<dbReference type="InterPro" id="IPR016467">
    <property type="entry name" value="DNA_recomb/repair_RecA-like"/>
</dbReference>
<feature type="domain" description="RecA family profile 1" evidence="15">
    <location>
        <begin position="107"/>
        <end position="287"/>
    </location>
</feature>
<evidence type="ECO:0000313" key="19">
    <source>
        <dbReference type="RefSeq" id="XP_022097878.1"/>
    </source>
</evidence>
<dbReference type="SUPFAM" id="SSF52540">
    <property type="entry name" value="P-loop containing nucleoside triphosphate hydrolases"/>
    <property type="match status" value="1"/>
</dbReference>
<dbReference type="RefSeq" id="XP_022097882.1">
    <property type="nucleotide sequence ID" value="XM_022242190.1"/>
</dbReference>
<dbReference type="RefSeq" id="XP_022097878.1">
    <property type="nucleotide sequence ID" value="XM_022242186.1"/>
</dbReference>
<gene>
    <name evidence="17 18 19 20 21 22 23 24 25 26 27 28" type="primary">LOC110983170</name>
</gene>
<dbReference type="Pfam" id="PF08423">
    <property type="entry name" value="Rad51"/>
    <property type="match status" value="1"/>
</dbReference>
<dbReference type="PROSITE" id="PS50162">
    <property type="entry name" value="RECA_2"/>
    <property type="match status" value="1"/>
</dbReference>
<dbReference type="PANTHER" id="PTHR46456:SF1">
    <property type="entry name" value="DNA REPAIR PROTEIN RAD51 HOMOLOG 2"/>
    <property type="match status" value="1"/>
</dbReference>
<evidence type="ECO:0000256" key="8">
    <source>
        <dbReference type="ARBA" id="ARBA00023204"/>
    </source>
</evidence>
<evidence type="ECO:0000313" key="22">
    <source>
        <dbReference type="RefSeq" id="XP_022097881.1"/>
    </source>
</evidence>